<reference evidence="1 2" key="1">
    <citation type="submission" date="2024-09" db="EMBL/GenBank/DDBJ databases">
        <authorList>
            <person name="Sun Q."/>
            <person name="Mori K."/>
        </authorList>
    </citation>
    <scope>NUCLEOTIDE SEQUENCE [LARGE SCALE GENOMIC DNA]</scope>
    <source>
        <strain evidence="1 2">KCTC 23076</strain>
    </source>
</reference>
<dbReference type="EMBL" id="JBHLTG010000008">
    <property type="protein sequence ID" value="MFC0681634.1"/>
    <property type="molecule type" value="Genomic_DNA"/>
</dbReference>
<sequence>MELTISVVRSGGIAGMRTAWDVHLDDSADDAESWRSLIEDCPWDAAPDVAKPDRFVYRITVNDRTVTVPESAIGPWRALTDRVRDAAERAGGPAR</sequence>
<comment type="caution">
    <text evidence="1">The sequence shown here is derived from an EMBL/GenBank/DDBJ whole genome shotgun (WGS) entry which is preliminary data.</text>
</comment>
<gene>
    <name evidence="1" type="ORF">ACFFGH_27710</name>
</gene>
<dbReference type="InterPro" id="IPR049457">
    <property type="entry name" value="Emfourin"/>
</dbReference>
<organism evidence="1 2">
    <name type="scientific">Lysobacter korlensis</name>
    <dbReference type="NCBI Taxonomy" id="553636"/>
    <lineage>
        <taxon>Bacteria</taxon>
        <taxon>Pseudomonadati</taxon>
        <taxon>Pseudomonadota</taxon>
        <taxon>Gammaproteobacteria</taxon>
        <taxon>Lysobacterales</taxon>
        <taxon>Lysobacteraceae</taxon>
        <taxon>Lysobacter</taxon>
    </lineage>
</organism>
<protein>
    <submittedName>
        <fullName evidence="1">Protealysin inhibitor emfourin</fullName>
    </submittedName>
</protein>
<dbReference type="RefSeq" id="WP_386674608.1">
    <property type="nucleotide sequence ID" value="NZ_JBHLTG010000008.1"/>
</dbReference>
<evidence type="ECO:0000313" key="1">
    <source>
        <dbReference type="EMBL" id="MFC0681634.1"/>
    </source>
</evidence>
<name>A0ABV6RXD1_9GAMM</name>
<evidence type="ECO:0000313" key="2">
    <source>
        <dbReference type="Proteomes" id="UP001589896"/>
    </source>
</evidence>
<accession>A0ABV6RXD1</accession>
<keyword evidence="2" id="KW-1185">Reference proteome</keyword>
<dbReference type="Proteomes" id="UP001589896">
    <property type="component" value="Unassembled WGS sequence"/>
</dbReference>
<proteinExistence type="predicted"/>
<dbReference type="Pfam" id="PF20242">
    <property type="entry name" value="Emfourin"/>
    <property type="match status" value="1"/>
</dbReference>